<accession>R2XY99</accession>
<evidence type="ECO:0000313" key="5">
    <source>
        <dbReference type="EMBL" id="EOW81626.1"/>
    </source>
</evidence>
<evidence type="ECO:0000256" key="3">
    <source>
        <dbReference type="SAM" id="Phobius"/>
    </source>
</evidence>
<evidence type="ECO:0008006" key="8">
    <source>
        <dbReference type="Google" id="ProtNLM"/>
    </source>
</evidence>
<dbReference type="Proteomes" id="UP000014160">
    <property type="component" value="Unassembled WGS sequence"/>
</dbReference>
<dbReference type="PATRIC" id="fig|1158614.3.peg.3027"/>
<dbReference type="Gene3D" id="1.20.120.1760">
    <property type="match status" value="1"/>
</dbReference>
<reference evidence="4 6" key="1">
    <citation type="submission" date="2013-02" db="EMBL/GenBank/DDBJ databases">
        <title>The Genome Sequence of Enterococcus gilvus ATCC BAA-350.</title>
        <authorList>
            <consortium name="The Broad Institute Genome Sequencing Platform"/>
            <consortium name="The Broad Institute Genome Sequencing Center for Infectious Disease"/>
            <person name="Earl A.M."/>
            <person name="Gilmore M.S."/>
            <person name="Lebreton F."/>
            <person name="Walker B."/>
            <person name="Young S.K."/>
            <person name="Zeng Q."/>
            <person name="Gargeya S."/>
            <person name="Fitzgerald M."/>
            <person name="Haas B."/>
            <person name="Abouelleil A."/>
            <person name="Alvarado L."/>
            <person name="Arachchi H.M."/>
            <person name="Berlin A.M."/>
            <person name="Chapman S.B."/>
            <person name="Dewar J."/>
            <person name="Goldberg J."/>
            <person name="Griggs A."/>
            <person name="Gujja S."/>
            <person name="Hansen M."/>
            <person name="Howarth C."/>
            <person name="Imamovic A."/>
            <person name="Larimer J."/>
            <person name="McCowan C."/>
            <person name="Murphy C."/>
            <person name="Neiman D."/>
            <person name="Pearson M."/>
            <person name="Priest M."/>
            <person name="Roberts A."/>
            <person name="Saif S."/>
            <person name="Shea T."/>
            <person name="Sisk P."/>
            <person name="Sykes S."/>
            <person name="Wortman J."/>
            <person name="Nusbaum C."/>
            <person name="Birren B."/>
        </authorList>
    </citation>
    <scope>NUCLEOTIDE SEQUENCE [LARGE SCALE GENOMIC DNA]</scope>
    <source>
        <strain evidence="4 6">ATCC BAA-350</strain>
    </source>
</reference>
<keyword evidence="3" id="KW-1133">Transmembrane helix</keyword>
<keyword evidence="3" id="KW-0472">Membrane</keyword>
<sequence>MYYLPNIITFLRILVALALPFIADNLFLPLYLFTGLTDFLDGWLARKMNWTTPLGAWLDSVADHIFFASVTVKVIEIFTVPLFILKGALLILLIRCLSYVIGYFRFHQFTSLHTYLNKLTGGLLFISPIILFFLPIHLLGSLLLFVATLSAFEELLIVLTFPKIDRNVPTFFKRK</sequence>
<dbReference type="InterPro" id="IPR048254">
    <property type="entry name" value="CDP_ALCOHOL_P_TRANSF_CS"/>
</dbReference>
<dbReference type="EMBL" id="AJDQ01000009">
    <property type="protein sequence ID" value="EOI54997.1"/>
    <property type="molecule type" value="Genomic_DNA"/>
</dbReference>
<comment type="caution">
    <text evidence="4">The sequence shown here is derived from an EMBL/GenBank/DDBJ whole genome shotgun (WGS) entry which is preliminary data.</text>
</comment>
<dbReference type="EMBL" id="ASWH01000001">
    <property type="protein sequence ID" value="EOW81626.1"/>
    <property type="molecule type" value="Genomic_DNA"/>
</dbReference>
<name>R2XY99_9ENTE</name>
<keyword evidence="3" id="KW-0812">Transmembrane</keyword>
<organism evidence="4 6">
    <name type="scientific">Enterococcus gilvus ATCC BAA-350</name>
    <dbReference type="NCBI Taxonomy" id="1158614"/>
    <lineage>
        <taxon>Bacteria</taxon>
        <taxon>Bacillati</taxon>
        <taxon>Bacillota</taxon>
        <taxon>Bacilli</taxon>
        <taxon>Lactobacillales</taxon>
        <taxon>Enterococcaceae</taxon>
        <taxon>Enterococcus</taxon>
    </lineage>
</organism>
<dbReference type="AlphaFoldDB" id="R2XY99"/>
<dbReference type="GO" id="GO:0008654">
    <property type="term" value="P:phospholipid biosynthetic process"/>
    <property type="evidence" value="ECO:0007669"/>
    <property type="project" value="InterPro"/>
</dbReference>
<dbReference type="InterPro" id="IPR043130">
    <property type="entry name" value="CDP-OH_PTrfase_TM_dom"/>
</dbReference>
<dbReference type="Pfam" id="PF01066">
    <property type="entry name" value="CDP-OH_P_transf"/>
    <property type="match status" value="1"/>
</dbReference>
<dbReference type="eggNOG" id="COG0558">
    <property type="taxonomic scope" value="Bacteria"/>
</dbReference>
<evidence type="ECO:0000256" key="1">
    <source>
        <dbReference type="ARBA" id="ARBA00022679"/>
    </source>
</evidence>
<dbReference type="HOGENOM" id="CLU_115797_1_0_9"/>
<dbReference type="RefSeq" id="WP_010781400.1">
    <property type="nucleotide sequence ID" value="NZ_ASWH01000001.1"/>
</dbReference>
<proteinExistence type="inferred from homology"/>
<keyword evidence="1 2" id="KW-0808">Transferase</keyword>
<protein>
    <recommendedName>
        <fullName evidence="8">CDP-diacylglycerol-glycerol-3-phosphate 3-phosphatidyltransferase</fullName>
    </recommendedName>
</protein>
<dbReference type="PROSITE" id="PS00379">
    <property type="entry name" value="CDP_ALCOHOL_P_TRANSF"/>
    <property type="match status" value="1"/>
</dbReference>
<evidence type="ECO:0000313" key="7">
    <source>
        <dbReference type="Proteomes" id="UP000014160"/>
    </source>
</evidence>
<reference evidence="5 7" key="2">
    <citation type="submission" date="2013-03" db="EMBL/GenBank/DDBJ databases">
        <title>The Genome Sequence of Enterococcus gilvus ATCC BAA-350 (PacBio/Illumina hybrid assembly).</title>
        <authorList>
            <consortium name="The Broad Institute Genomics Platform"/>
            <consortium name="The Broad Institute Genome Sequencing Center for Infectious Disease"/>
            <person name="Earl A."/>
            <person name="Russ C."/>
            <person name="Gilmore M."/>
            <person name="Surin D."/>
            <person name="Walker B."/>
            <person name="Young S."/>
            <person name="Zeng Q."/>
            <person name="Gargeya S."/>
            <person name="Fitzgerald M."/>
            <person name="Haas B."/>
            <person name="Abouelleil A."/>
            <person name="Allen A.W."/>
            <person name="Alvarado L."/>
            <person name="Arachchi H.M."/>
            <person name="Berlin A.M."/>
            <person name="Chapman S.B."/>
            <person name="Gainer-Dewar J."/>
            <person name="Goldberg J."/>
            <person name="Griggs A."/>
            <person name="Gujja S."/>
            <person name="Hansen M."/>
            <person name="Howarth C."/>
            <person name="Imamovic A."/>
            <person name="Ireland A."/>
            <person name="Larimer J."/>
            <person name="McCowan C."/>
            <person name="Murphy C."/>
            <person name="Pearson M."/>
            <person name="Poon T.W."/>
            <person name="Priest M."/>
            <person name="Roberts A."/>
            <person name="Saif S."/>
            <person name="Shea T."/>
            <person name="Sisk P."/>
            <person name="Sykes S."/>
            <person name="Wortman J."/>
            <person name="Nusbaum C."/>
            <person name="Birren B."/>
        </authorList>
    </citation>
    <scope>NUCLEOTIDE SEQUENCE [LARGE SCALE GENOMIC DNA]</scope>
    <source>
        <strain evidence="5 7">ATCC BAA-350</strain>
    </source>
</reference>
<dbReference type="InterPro" id="IPR000462">
    <property type="entry name" value="CDP-OH_P_trans"/>
</dbReference>
<dbReference type="Proteomes" id="UP000013750">
    <property type="component" value="Unassembled WGS sequence"/>
</dbReference>
<feature type="transmembrane region" description="Helical" evidence="3">
    <location>
        <begin position="12"/>
        <end position="33"/>
    </location>
</feature>
<dbReference type="OrthoDB" id="9796672at2"/>
<feature type="transmembrane region" description="Helical" evidence="3">
    <location>
        <begin position="116"/>
        <end position="136"/>
    </location>
</feature>
<gene>
    <name evidence="5" type="ORF">I592_00922</name>
    <name evidence="4" type="ORF">UKC_03038</name>
</gene>
<feature type="transmembrane region" description="Helical" evidence="3">
    <location>
        <begin position="142"/>
        <end position="161"/>
    </location>
</feature>
<dbReference type="GO" id="GO:0016780">
    <property type="term" value="F:phosphotransferase activity, for other substituted phosphate groups"/>
    <property type="evidence" value="ECO:0007669"/>
    <property type="project" value="InterPro"/>
</dbReference>
<evidence type="ECO:0000313" key="6">
    <source>
        <dbReference type="Proteomes" id="UP000013750"/>
    </source>
</evidence>
<evidence type="ECO:0000256" key="2">
    <source>
        <dbReference type="RuleBase" id="RU003750"/>
    </source>
</evidence>
<feature type="transmembrane region" description="Helical" evidence="3">
    <location>
        <begin position="83"/>
        <end position="104"/>
    </location>
</feature>
<comment type="similarity">
    <text evidence="2">Belongs to the CDP-alcohol phosphatidyltransferase class-I family.</text>
</comment>
<evidence type="ECO:0000313" key="4">
    <source>
        <dbReference type="EMBL" id="EOI54997.1"/>
    </source>
</evidence>
<dbReference type="GO" id="GO:0016020">
    <property type="term" value="C:membrane"/>
    <property type="evidence" value="ECO:0007669"/>
    <property type="project" value="InterPro"/>
</dbReference>
<keyword evidence="7" id="KW-1185">Reference proteome</keyword>